<comment type="caution">
    <text evidence="1">The sequence shown here is derived from an EMBL/GenBank/DDBJ whole genome shotgun (WGS) entry which is preliminary data.</text>
</comment>
<accession>A0ACC0M1X1</accession>
<name>A0ACC0M1X1_RHOML</name>
<evidence type="ECO:0000313" key="1">
    <source>
        <dbReference type="EMBL" id="KAI8534862.1"/>
    </source>
</evidence>
<dbReference type="Proteomes" id="UP001062846">
    <property type="component" value="Chromosome 10"/>
</dbReference>
<gene>
    <name evidence="1" type="ORF">RHMOL_Rhmol10G0129700</name>
</gene>
<evidence type="ECO:0000313" key="2">
    <source>
        <dbReference type="Proteomes" id="UP001062846"/>
    </source>
</evidence>
<sequence length="218" mass="25036">MTWSREDGKVFETLSEDISTMNSGALHIKRKAMPVIRFMIIGYNPGSDMVFLRVNESVYSYGFEDRRLERVDECSAYCWDIWRFHSRTTSCVLAYKHSLGAIQIGKMEEQERKYRGRRQRDSSASSIKNETRRPPRLPFHISSAFFDRERDSSTFFILVCHSPSSSASSSSALLQSRSLDLPFSVVVGPSSVAIVGSALLRRRRPFFSRDRLRRTSSL</sequence>
<protein>
    <submittedName>
        <fullName evidence="1">Uncharacterized protein</fullName>
    </submittedName>
</protein>
<organism evidence="1 2">
    <name type="scientific">Rhododendron molle</name>
    <name type="common">Chinese azalea</name>
    <name type="synonym">Azalea mollis</name>
    <dbReference type="NCBI Taxonomy" id="49168"/>
    <lineage>
        <taxon>Eukaryota</taxon>
        <taxon>Viridiplantae</taxon>
        <taxon>Streptophyta</taxon>
        <taxon>Embryophyta</taxon>
        <taxon>Tracheophyta</taxon>
        <taxon>Spermatophyta</taxon>
        <taxon>Magnoliopsida</taxon>
        <taxon>eudicotyledons</taxon>
        <taxon>Gunneridae</taxon>
        <taxon>Pentapetalae</taxon>
        <taxon>asterids</taxon>
        <taxon>Ericales</taxon>
        <taxon>Ericaceae</taxon>
        <taxon>Ericoideae</taxon>
        <taxon>Rhodoreae</taxon>
        <taxon>Rhododendron</taxon>
    </lineage>
</organism>
<keyword evidence="2" id="KW-1185">Reference proteome</keyword>
<reference evidence="1" key="1">
    <citation type="submission" date="2022-02" db="EMBL/GenBank/DDBJ databases">
        <title>Plant Genome Project.</title>
        <authorList>
            <person name="Zhang R.-G."/>
        </authorList>
    </citation>
    <scope>NUCLEOTIDE SEQUENCE</scope>
    <source>
        <strain evidence="1">AT1</strain>
    </source>
</reference>
<dbReference type="EMBL" id="CM046397">
    <property type="protein sequence ID" value="KAI8534862.1"/>
    <property type="molecule type" value="Genomic_DNA"/>
</dbReference>
<proteinExistence type="predicted"/>